<dbReference type="InterPro" id="IPR005769">
    <property type="entry name" value="PhnE/PtxC"/>
</dbReference>
<keyword evidence="4 7" id="KW-0812">Transmembrane</keyword>
<feature type="transmembrane region" description="Helical" evidence="7">
    <location>
        <begin position="152"/>
        <end position="175"/>
    </location>
</feature>
<keyword evidence="3" id="KW-1003">Cell membrane</keyword>
<evidence type="ECO:0000256" key="6">
    <source>
        <dbReference type="ARBA" id="ARBA00023136"/>
    </source>
</evidence>
<evidence type="ECO:0000313" key="9">
    <source>
        <dbReference type="EMBL" id="MFC3123863.1"/>
    </source>
</evidence>
<dbReference type="PANTHER" id="PTHR30043:SF1">
    <property type="entry name" value="ABC TRANSPORT SYSTEM PERMEASE PROTEIN P69"/>
    <property type="match status" value="1"/>
</dbReference>
<organism evidence="9 10">
    <name type="scientific">Teichococcus globiformis</name>
    <dbReference type="NCBI Taxonomy" id="2307229"/>
    <lineage>
        <taxon>Bacteria</taxon>
        <taxon>Pseudomonadati</taxon>
        <taxon>Pseudomonadota</taxon>
        <taxon>Alphaproteobacteria</taxon>
        <taxon>Acetobacterales</taxon>
        <taxon>Roseomonadaceae</taxon>
        <taxon>Roseomonas</taxon>
    </lineage>
</organism>
<protein>
    <submittedName>
        <fullName evidence="9">Phosphonate ABC transporter, permease protein PhnE</fullName>
    </submittedName>
</protein>
<evidence type="ECO:0000259" key="8">
    <source>
        <dbReference type="PROSITE" id="PS50928"/>
    </source>
</evidence>
<dbReference type="PANTHER" id="PTHR30043">
    <property type="entry name" value="PHOSPHONATES TRANSPORT SYSTEM PERMEASE PROTEIN"/>
    <property type="match status" value="1"/>
</dbReference>
<evidence type="ECO:0000256" key="7">
    <source>
        <dbReference type="RuleBase" id="RU363032"/>
    </source>
</evidence>
<evidence type="ECO:0000256" key="1">
    <source>
        <dbReference type="ARBA" id="ARBA00004651"/>
    </source>
</evidence>
<dbReference type="RefSeq" id="WP_379593166.1">
    <property type="nucleotide sequence ID" value="NZ_JBHRTN010000004.1"/>
</dbReference>
<feature type="transmembrane region" description="Helical" evidence="7">
    <location>
        <begin position="27"/>
        <end position="45"/>
    </location>
</feature>
<dbReference type="Pfam" id="PF00528">
    <property type="entry name" value="BPD_transp_1"/>
    <property type="match status" value="1"/>
</dbReference>
<name>A0ABV7FX69_9PROT</name>
<evidence type="ECO:0000256" key="5">
    <source>
        <dbReference type="ARBA" id="ARBA00022989"/>
    </source>
</evidence>
<feature type="transmembrane region" description="Helical" evidence="7">
    <location>
        <begin position="265"/>
        <end position="282"/>
    </location>
</feature>
<reference evidence="10" key="1">
    <citation type="journal article" date="2019" name="Int. J. Syst. Evol. Microbiol.">
        <title>The Global Catalogue of Microorganisms (GCM) 10K type strain sequencing project: providing services to taxonomists for standard genome sequencing and annotation.</title>
        <authorList>
            <consortium name="The Broad Institute Genomics Platform"/>
            <consortium name="The Broad Institute Genome Sequencing Center for Infectious Disease"/>
            <person name="Wu L."/>
            <person name="Ma J."/>
        </authorList>
    </citation>
    <scope>NUCLEOTIDE SEQUENCE [LARGE SCALE GENOMIC DNA]</scope>
    <source>
        <strain evidence="10">KCTC 52094</strain>
    </source>
</reference>
<keyword evidence="6 7" id="KW-0472">Membrane</keyword>
<comment type="subcellular location">
    <subcellularLocation>
        <location evidence="1 7">Cell membrane</location>
        <topology evidence="1 7">Multi-pass membrane protein</topology>
    </subcellularLocation>
</comment>
<evidence type="ECO:0000313" key="10">
    <source>
        <dbReference type="Proteomes" id="UP001595593"/>
    </source>
</evidence>
<dbReference type="InterPro" id="IPR000515">
    <property type="entry name" value="MetI-like"/>
</dbReference>
<keyword evidence="2 7" id="KW-0813">Transport</keyword>
<dbReference type="Gene3D" id="1.10.3720.10">
    <property type="entry name" value="MetI-like"/>
    <property type="match status" value="1"/>
</dbReference>
<comment type="similarity">
    <text evidence="7">Belongs to the binding-protein-dependent transport system permease family.</text>
</comment>
<proteinExistence type="inferred from homology"/>
<keyword evidence="10" id="KW-1185">Reference proteome</keyword>
<feature type="domain" description="ABC transmembrane type-1" evidence="8">
    <location>
        <begin position="100"/>
        <end position="283"/>
    </location>
</feature>
<keyword evidence="5 7" id="KW-1133">Transmembrane helix</keyword>
<dbReference type="PROSITE" id="PS50928">
    <property type="entry name" value="ABC_TM1"/>
    <property type="match status" value="1"/>
</dbReference>
<dbReference type="CDD" id="cd06261">
    <property type="entry name" value="TM_PBP2"/>
    <property type="match status" value="1"/>
</dbReference>
<comment type="caution">
    <text evidence="9">The sequence shown here is derived from an EMBL/GenBank/DDBJ whole genome shotgun (WGS) entry which is preliminary data.</text>
</comment>
<feature type="transmembrane region" description="Helical" evidence="7">
    <location>
        <begin position="96"/>
        <end position="123"/>
    </location>
</feature>
<accession>A0ABV7FX69</accession>
<evidence type="ECO:0000256" key="4">
    <source>
        <dbReference type="ARBA" id="ARBA00022692"/>
    </source>
</evidence>
<dbReference type="Proteomes" id="UP001595593">
    <property type="component" value="Unassembled WGS sequence"/>
</dbReference>
<evidence type="ECO:0000256" key="3">
    <source>
        <dbReference type="ARBA" id="ARBA00022475"/>
    </source>
</evidence>
<evidence type="ECO:0000256" key="2">
    <source>
        <dbReference type="ARBA" id="ARBA00022448"/>
    </source>
</evidence>
<dbReference type="EMBL" id="JBHRTN010000004">
    <property type="protein sequence ID" value="MFC3123863.1"/>
    <property type="molecule type" value="Genomic_DNA"/>
</dbReference>
<gene>
    <name evidence="9" type="primary">phnE</name>
    <name evidence="9" type="ORF">ACFOD4_02225</name>
</gene>
<dbReference type="InterPro" id="IPR035906">
    <property type="entry name" value="MetI-like_sf"/>
</dbReference>
<dbReference type="NCBIfam" id="TIGR01097">
    <property type="entry name" value="PhnE"/>
    <property type="match status" value="1"/>
</dbReference>
<sequence length="297" mass="32028">MQATAMSPAATRGEDAYRALRRQRRNAGLTGLAILAACLLLAAWVSEFSPAALIDGAPRIGEYFGRILPDLRWAALLSGPDAEGSLAFWFYRLDSWLLLLLQTAQMAALATLGGAAIGLLLAFPAARNLAPSPWLHHLTRRGLEATRTVPEIVYALIFVWAFGVGPLAGVLAIAIHTTGALGKLFSEVIENAEMQPWEGLRASGANWAQACRYAILPQVAPNLLSYALLRFEINVRSASVVGFVGAGGIGQELYQVISFNYYEEISAIVLLIVATVMLIDLLSDRLRHRLTHAAGAH</sequence>
<dbReference type="SUPFAM" id="SSF161098">
    <property type="entry name" value="MetI-like"/>
    <property type="match status" value="1"/>
</dbReference>